<dbReference type="AlphaFoldDB" id="A0A9P7C200"/>
<evidence type="ECO:0000313" key="2">
    <source>
        <dbReference type="Proteomes" id="UP000740926"/>
    </source>
</evidence>
<accession>A0A9P7C200</accession>
<evidence type="ECO:0000313" key="1">
    <source>
        <dbReference type="EMBL" id="KAG1532866.1"/>
    </source>
</evidence>
<reference evidence="1 2" key="1">
    <citation type="journal article" date="2020" name="Microb. Genom.">
        <title>Genetic diversity of clinical and environmental Mucorales isolates obtained from an investigation of mucormycosis cases among solid organ transplant recipients.</title>
        <authorList>
            <person name="Nguyen M.H."/>
            <person name="Kaul D."/>
            <person name="Muto C."/>
            <person name="Cheng S.J."/>
            <person name="Richter R.A."/>
            <person name="Bruno V.M."/>
            <person name="Liu G."/>
            <person name="Beyhan S."/>
            <person name="Sundermann A.J."/>
            <person name="Mounaud S."/>
            <person name="Pasculle A.W."/>
            <person name="Nierman W.C."/>
            <person name="Driscoll E."/>
            <person name="Cumbie R."/>
            <person name="Clancy C.J."/>
            <person name="Dupont C.L."/>
        </authorList>
    </citation>
    <scope>NUCLEOTIDE SEQUENCE [LARGE SCALE GENOMIC DNA]</scope>
    <source>
        <strain evidence="1 2">GL24</strain>
    </source>
</reference>
<organism evidence="1 2">
    <name type="scientific">Rhizopus delemar</name>
    <dbReference type="NCBI Taxonomy" id="936053"/>
    <lineage>
        <taxon>Eukaryota</taxon>
        <taxon>Fungi</taxon>
        <taxon>Fungi incertae sedis</taxon>
        <taxon>Mucoromycota</taxon>
        <taxon>Mucoromycotina</taxon>
        <taxon>Mucoromycetes</taxon>
        <taxon>Mucorales</taxon>
        <taxon>Mucorineae</taxon>
        <taxon>Rhizopodaceae</taxon>
        <taxon>Rhizopus</taxon>
    </lineage>
</organism>
<name>A0A9P7C200_9FUNG</name>
<proteinExistence type="predicted"/>
<dbReference type="EMBL" id="JAANIU010009614">
    <property type="protein sequence ID" value="KAG1532866.1"/>
    <property type="molecule type" value="Genomic_DNA"/>
</dbReference>
<comment type="caution">
    <text evidence="1">The sequence shown here is derived from an EMBL/GenBank/DDBJ whole genome shotgun (WGS) entry which is preliminary data.</text>
</comment>
<sequence length="163" mass="17164">MPCKIWNELNGEIAAPVGAEGVGVDHAVVADVGFVQALEARLVCGPRELAGVDDGAAQAGAVAAQVFGQRLHHDVRAVLDPAQQVRRRYGVVHDQRQAVAVGHLGQRGDVGDVAQRVADRFREDGLGAVIDLRFKSGQIAGVPPYSVLDETMLSPASAIVRMA</sequence>
<keyword evidence="2" id="KW-1185">Reference proteome</keyword>
<dbReference type="Proteomes" id="UP000740926">
    <property type="component" value="Unassembled WGS sequence"/>
</dbReference>
<gene>
    <name evidence="1" type="ORF">G6F50_016067</name>
</gene>
<protein>
    <submittedName>
        <fullName evidence="1">Uncharacterized protein</fullName>
    </submittedName>
</protein>